<dbReference type="PROSITE" id="PS00194">
    <property type="entry name" value="THIOREDOXIN_1"/>
    <property type="match status" value="1"/>
</dbReference>
<dbReference type="InterPro" id="IPR001853">
    <property type="entry name" value="DSBA-like_thioredoxin_dom"/>
</dbReference>
<dbReference type="HOGENOM" id="CLU_088255_1_0_6"/>
<evidence type="ECO:0000313" key="11">
    <source>
        <dbReference type="EMBL" id="AIC09758.1"/>
    </source>
</evidence>
<dbReference type="AlphaFoldDB" id="A0A060H2G2"/>
<comment type="similarity">
    <text evidence="2">Belongs to the thioredoxin family. DsbA subfamily.</text>
</comment>
<dbReference type="KEGG" id="xfs:D934_04815"/>
<keyword evidence="6" id="KW-0676">Redox-active center</keyword>
<evidence type="ECO:0000256" key="1">
    <source>
        <dbReference type="ARBA" id="ARBA00004418"/>
    </source>
</evidence>
<dbReference type="PIRSF" id="PIRSF001488">
    <property type="entry name" value="Tdi_protein"/>
    <property type="match status" value="1"/>
</dbReference>
<reference evidence="11 12" key="1">
    <citation type="submission" date="2013-08" db="EMBL/GenBank/DDBJ databases">
        <authorList>
            <person name="Stouthamer R."/>
            <person name="Nunney L."/>
        </authorList>
    </citation>
    <scope>NUCLEOTIDE SEQUENCE [LARGE SCALE GENOMIC DNA]</scope>
    <source>
        <strain evidence="12">ann-1</strain>
    </source>
</reference>
<sequence>MSLFGSLLSLLLAFVPLSICAAVNHLPVVGEDYVEIPDGRPFAPLAGKIEVVEIFGYTCPHCAHFDSKLQAWGARQAKDVRFTLVPAVFGGVWDPFARAYLAADVLGVAKRSHAAMFEAIHEKGSVPIQNVGPDELAVFYAGYGVQPDRFVATFNGPEVEKRFQAARAYALKVRPVGTPAIVVDGRYMVTGHDFDDTLRITDYLVSRERAASHGR</sequence>
<dbReference type="InterPro" id="IPR050824">
    <property type="entry name" value="Thiol_disulfide_DsbA"/>
</dbReference>
<dbReference type="InterPro" id="IPR017937">
    <property type="entry name" value="Thioredoxin_CS"/>
</dbReference>
<keyword evidence="3 9" id="KW-0732">Signal</keyword>
<evidence type="ECO:0000256" key="2">
    <source>
        <dbReference type="ARBA" id="ARBA00005791"/>
    </source>
</evidence>
<dbReference type="InterPro" id="IPR036249">
    <property type="entry name" value="Thioredoxin-like_sf"/>
</dbReference>
<dbReference type="EMBL" id="CP006696">
    <property type="protein sequence ID" value="AIC09758.1"/>
    <property type="molecule type" value="Genomic_DNA"/>
</dbReference>
<dbReference type="SUPFAM" id="SSF52833">
    <property type="entry name" value="Thioredoxin-like"/>
    <property type="match status" value="1"/>
</dbReference>
<name>A0A060H2G2_XYLFS</name>
<dbReference type="CDD" id="cd03019">
    <property type="entry name" value="DsbA_DsbA"/>
    <property type="match status" value="1"/>
</dbReference>
<evidence type="ECO:0000256" key="3">
    <source>
        <dbReference type="ARBA" id="ARBA00022729"/>
    </source>
</evidence>
<dbReference type="InterPro" id="IPR013766">
    <property type="entry name" value="Thioredoxin_domain"/>
</dbReference>
<gene>
    <name evidence="11" type="ORF">D934_04815</name>
</gene>
<keyword evidence="4 7" id="KW-0574">Periplasm</keyword>
<dbReference type="GO" id="GO:0015036">
    <property type="term" value="F:disulfide oxidoreductase activity"/>
    <property type="evidence" value="ECO:0007669"/>
    <property type="project" value="UniProtKB-ARBA"/>
</dbReference>
<evidence type="ECO:0000256" key="8">
    <source>
        <dbReference type="PIRSR" id="PIRSR001488-1"/>
    </source>
</evidence>
<evidence type="ECO:0000256" key="6">
    <source>
        <dbReference type="ARBA" id="ARBA00023284"/>
    </source>
</evidence>
<dbReference type="Proteomes" id="UP000027215">
    <property type="component" value="Chromosome"/>
</dbReference>
<proteinExistence type="inferred from homology"/>
<dbReference type="RefSeq" id="WP_020850912.1">
    <property type="nucleotide sequence ID" value="NZ_CP006696.1"/>
</dbReference>
<feature type="domain" description="Thioredoxin" evidence="10">
    <location>
        <begin position="8"/>
        <end position="206"/>
    </location>
</feature>
<feature type="disulfide bond" description="Redox-active" evidence="8">
    <location>
        <begin position="59"/>
        <end position="62"/>
    </location>
</feature>
<feature type="chain" id="PRO_5001582970" description="Thiol:disulfide interchange protein" evidence="9">
    <location>
        <begin position="22"/>
        <end position="215"/>
    </location>
</feature>
<evidence type="ECO:0000256" key="5">
    <source>
        <dbReference type="ARBA" id="ARBA00023157"/>
    </source>
</evidence>
<feature type="signal peptide" evidence="9">
    <location>
        <begin position="1"/>
        <end position="21"/>
    </location>
</feature>
<dbReference type="Gene3D" id="3.40.30.10">
    <property type="entry name" value="Glutaredoxin"/>
    <property type="match status" value="1"/>
</dbReference>
<dbReference type="InterPro" id="IPR023205">
    <property type="entry name" value="DsbA/DsbL"/>
</dbReference>
<dbReference type="PROSITE" id="PS51352">
    <property type="entry name" value="THIOREDOXIN_2"/>
    <property type="match status" value="1"/>
</dbReference>
<evidence type="ECO:0000256" key="9">
    <source>
        <dbReference type="SAM" id="SignalP"/>
    </source>
</evidence>
<keyword evidence="5 7" id="KW-1015">Disulfide bond</keyword>
<evidence type="ECO:0000256" key="7">
    <source>
        <dbReference type="PIRNR" id="PIRNR001488"/>
    </source>
</evidence>
<protein>
    <recommendedName>
        <fullName evidence="7">Thiol:disulfide interchange protein</fullName>
    </recommendedName>
</protein>
<comment type="subcellular location">
    <subcellularLocation>
        <location evidence="1 7">Periplasm</location>
    </subcellularLocation>
</comment>
<evidence type="ECO:0000256" key="4">
    <source>
        <dbReference type="ARBA" id="ARBA00022764"/>
    </source>
</evidence>
<dbReference type="PANTHER" id="PTHR35891">
    <property type="entry name" value="THIOL:DISULFIDE INTERCHANGE PROTEIN DSBA"/>
    <property type="match status" value="1"/>
</dbReference>
<evidence type="ECO:0000259" key="10">
    <source>
        <dbReference type="PROSITE" id="PS51352"/>
    </source>
</evidence>
<dbReference type="Pfam" id="PF01323">
    <property type="entry name" value="DSBA"/>
    <property type="match status" value="1"/>
</dbReference>
<dbReference type="PATRIC" id="fig|155920.8.peg.1152"/>
<dbReference type="PANTHER" id="PTHR35891:SF2">
    <property type="entry name" value="THIOL:DISULFIDE INTERCHANGE PROTEIN DSBA"/>
    <property type="match status" value="1"/>
</dbReference>
<evidence type="ECO:0000313" key="12">
    <source>
        <dbReference type="Proteomes" id="UP000027215"/>
    </source>
</evidence>
<accession>A0A060H2G2</accession>
<organism evidence="11 12">
    <name type="scientific">Xylella fastidiosa subsp. sandyi Ann-1</name>
    <dbReference type="NCBI Taxonomy" id="155920"/>
    <lineage>
        <taxon>Bacteria</taxon>
        <taxon>Pseudomonadati</taxon>
        <taxon>Pseudomonadota</taxon>
        <taxon>Gammaproteobacteria</taxon>
        <taxon>Lysobacterales</taxon>
        <taxon>Lysobacteraceae</taxon>
        <taxon>Xylella</taxon>
    </lineage>
</organism>
<dbReference type="GO" id="GO:0042597">
    <property type="term" value="C:periplasmic space"/>
    <property type="evidence" value="ECO:0007669"/>
    <property type="project" value="UniProtKB-SubCell"/>
</dbReference>